<evidence type="ECO:0000313" key="11">
    <source>
        <dbReference type="Proteomes" id="UP000515811"/>
    </source>
</evidence>
<keyword evidence="6 8" id="KW-0472">Membrane</keyword>
<evidence type="ECO:0000256" key="5">
    <source>
        <dbReference type="ARBA" id="ARBA00022989"/>
    </source>
</evidence>
<dbReference type="Proteomes" id="UP000515811">
    <property type="component" value="Chromosome"/>
</dbReference>
<feature type="domain" description="DUF7024" evidence="9">
    <location>
        <begin position="554"/>
        <end position="667"/>
    </location>
</feature>
<dbReference type="GO" id="GO:0016758">
    <property type="term" value="F:hexosyltransferase activity"/>
    <property type="evidence" value="ECO:0007669"/>
    <property type="project" value="InterPro"/>
</dbReference>
<dbReference type="GO" id="GO:0005886">
    <property type="term" value="C:plasma membrane"/>
    <property type="evidence" value="ECO:0007669"/>
    <property type="project" value="UniProtKB-SubCell"/>
</dbReference>
<feature type="transmembrane region" description="Helical" evidence="8">
    <location>
        <begin position="95"/>
        <end position="115"/>
    </location>
</feature>
<dbReference type="Pfam" id="PF22895">
    <property type="entry name" value="DUF7024"/>
    <property type="match status" value="1"/>
</dbReference>
<sequence>MSLTDQKKSTVISTKRQKIVEASLIFSCLIAAAIFVVRRGQDTNWDLLNYHYYQGYSLINGRFSNDLAAANLQSFFNPIANALAYLALKHLSFPFSAWSILLIQLISIPAIALLAKEIAKSLGYSRSSPSTIPAVLLSLLAPLWISELGTTFFSSWTLPLLLWGIYLLLTAHKKDLISRNRILIAGILFGLAVGLKLTNAPFALSAIFIFAILNYQNGWRTFTLNCTFFLLTCGIGFSIVGWWYWILWNDWQSPVFPLYNAIFKSEFYDFVNFRDMRWHFSSIQEIFFFITQSAWGTNKTSEIYFADARYLFAALLLPAAIICKPAIRLNKQLTAFLLFMALSFLLWSLMFSYQRYLMPFEVLLGLLIWILVARIVDNNLLRWTIMLSLTICSALTMKVPDWGHIPVIKASENPFDIEIAEQLHADPAHYLVIGAPISYLLPSLHPESIFYGIGFSRQMDDLIFKRLSTPSNLPIRILTSNHDAASISGSLRRLNYSPLEDSLECRSFKTAIDRYTICEVRFGKQFSYESENAVASVSFSKNEYWKTEGILWDRGLSSLEAWGLWSDGDQVEFGFPNCLPPGGYKILTTAHAFGPNVALPVIFNLDNQEIPQKFSSTDSLQIAHFENNSVCLDKLSIHIPKPTSPLELGLSADPRKLGIGIVNLKIVKE</sequence>
<feature type="transmembrane region" description="Helical" evidence="8">
    <location>
        <begin position="176"/>
        <end position="193"/>
    </location>
</feature>
<gene>
    <name evidence="10" type="ORF">H9K76_03740</name>
</gene>
<evidence type="ECO:0000256" key="3">
    <source>
        <dbReference type="ARBA" id="ARBA00022679"/>
    </source>
</evidence>
<keyword evidence="4 8" id="KW-0812">Transmembrane</keyword>
<evidence type="ECO:0000259" key="9">
    <source>
        <dbReference type="Pfam" id="PF22895"/>
    </source>
</evidence>
<comment type="similarity">
    <text evidence="7">Belongs to the glycosyltransferase 87 family.</text>
</comment>
<dbReference type="AlphaFoldDB" id="A0A7G9RQX3"/>
<feature type="transmembrane region" description="Helical" evidence="8">
    <location>
        <begin position="20"/>
        <end position="37"/>
    </location>
</feature>
<keyword evidence="2" id="KW-1003">Cell membrane</keyword>
<feature type="transmembrane region" description="Helical" evidence="8">
    <location>
        <begin position="127"/>
        <end position="145"/>
    </location>
</feature>
<dbReference type="EMBL" id="CP060714">
    <property type="protein sequence ID" value="QNN57998.1"/>
    <property type="molecule type" value="Genomic_DNA"/>
</dbReference>
<dbReference type="Pfam" id="PF09594">
    <property type="entry name" value="GT87"/>
    <property type="match status" value="1"/>
</dbReference>
<organism evidence="10 11">
    <name type="scientific">Diaphorobacter ruginosibacter</name>
    <dbReference type="NCBI Taxonomy" id="1715720"/>
    <lineage>
        <taxon>Bacteria</taxon>
        <taxon>Pseudomonadati</taxon>
        <taxon>Pseudomonadota</taxon>
        <taxon>Betaproteobacteria</taxon>
        <taxon>Burkholderiales</taxon>
        <taxon>Comamonadaceae</taxon>
        <taxon>Diaphorobacter</taxon>
    </lineage>
</organism>
<protein>
    <submittedName>
        <fullName evidence="10">DUF2029 domain-containing protein</fullName>
    </submittedName>
</protein>
<feature type="transmembrane region" description="Helical" evidence="8">
    <location>
        <begin position="151"/>
        <end position="169"/>
    </location>
</feature>
<evidence type="ECO:0000256" key="1">
    <source>
        <dbReference type="ARBA" id="ARBA00004651"/>
    </source>
</evidence>
<evidence type="ECO:0000256" key="2">
    <source>
        <dbReference type="ARBA" id="ARBA00022475"/>
    </source>
</evidence>
<dbReference type="RefSeq" id="WP_187598243.1">
    <property type="nucleotide sequence ID" value="NZ_CP060714.1"/>
</dbReference>
<dbReference type="InterPro" id="IPR054288">
    <property type="entry name" value="DUF7024"/>
</dbReference>
<feature type="transmembrane region" description="Helical" evidence="8">
    <location>
        <begin position="222"/>
        <end position="245"/>
    </location>
</feature>
<reference evidence="10 11" key="1">
    <citation type="submission" date="2020-08" db="EMBL/GenBank/DDBJ databases">
        <title>Genome sequence of Diaphorobacter ruginosibacter DSM 27467T.</title>
        <authorList>
            <person name="Hyun D.-W."/>
            <person name="Bae J.-W."/>
        </authorList>
    </citation>
    <scope>NUCLEOTIDE SEQUENCE [LARGE SCALE GENOMIC DNA]</scope>
    <source>
        <strain evidence="10 11">DSM 27467</strain>
    </source>
</reference>
<evidence type="ECO:0000256" key="4">
    <source>
        <dbReference type="ARBA" id="ARBA00022692"/>
    </source>
</evidence>
<evidence type="ECO:0000256" key="7">
    <source>
        <dbReference type="ARBA" id="ARBA00024033"/>
    </source>
</evidence>
<evidence type="ECO:0000256" key="8">
    <source>
        <dbReference type="SAM" id="Phobius"/>
    </source>
</evidence>
<comment type="subcellular location">
    <subcellularLocation>
        <location evidence="1">Cell membrane</location>
        <topology evidence="1">Multi-pass membrane protein</topology>
    </subcellularLocation>
</comment>
<dbReference type="InterPro" id="IPR018584">
    <property type="entry name" value="GT87"/>
</dbReference>
<keyword evidence="5 8" id="KW-1133">Transmembrane helix</keyword>
<feature type="transmembrane region" description="Helical" evidence="8">
    <location>
        <begin position="356"/>
        <end position="376"/>
    </location>
</feature>
<evidence type="ECO:0000256" key="6">
    <source>
        <dbReference type="ARBA" id="ARBA00023136"/>
    </source>
</evidence>
<accession>A0A7G9RQX3</accession>
<keyword evidence="3" id="KW-0808">Transferase</keyword>
<feature type="transmembrane region" description="Helical" evidence="8">
    <location>
        <begin position="333"/>
        <end position="350"/>
    </location>
</feature>
<dbReference type="KEGG" id="drg:H9K76_03740"/>
<keyword evidence="11" id="KW-1185">Reference proteome</keyword>
<proteinExistence type="inferred from homology"/>
<evidence type="ECO:0000313" key="10">
    <source>
        <dbReference type="EMBL" id="QNN57998.1"/>
    </source>
</evidence>
<name>A0A7G9RQX3_9BURK</name>